<dbReference type="AlphaFoldDB" id="A0A248K3Z9"/>
<dbReference type="FunFam" id="1.10.10.10:FF:000001">
    <property type="entry name" value="LysR family transcriptional regulator"/>
    <property type="match status" value="1"/>
</dbReference>
<dbReference type="GO" id="GO:0005829">
    <property type="term" value="C:cytosol"/>
    <property type="evidence" value="ECO:0007669"/>
    <property type="project" value="TreeGrafter"/>
</dbReference>
<organism evidence="6 7">
    <name type="scientific">Nitrospirillum viridazoti CBAmc</name>
    <dbReference type="NCBI Taxonomy" id="1441467"/>
    <lineage>
        <taxon>Bacteria</taxon>
        <taxon>Pseudomonadati</taxon>
        <taxon>Pseudomonadota</taxon>
        <taxon>Alphaproteobacteria</taxon>
        <taxon>Rhodospirillales</taxon>
        <taxon>Azospirillaceae</taxon>
        <taxon>Nitrospirillum</taxon>
        <taxon>Nitrospirillum viridazoti</taxon>
    </lineage>
</organism>
<gene>
    <name evidence="6" type="ORF">Y958_29950</name>
</gene>
<dbReference type="Proteomes" id="UP000197153">
    <property type="component" value="Chromosome 4"/>
</dbReference>
<dbReference type="Pfam" id="PF00126">
    <property type="entry name" value="HTH_1"/>
    <property type="match status" value="1"/>
</dbReference>
<dbReference type="EMBL" id="CP022113">
    <property type="protein sequence ID" value="ASG25184.1"/>
    <property type="molecule type" value="Genomic_DNA"/>
</dbReference>
<dbReference type="CDD" id="cd08440">
    <property type="entry name" value="PBP2_LTTR_like_4"/>
    <property type="match status" value="1"/>
</dbReference>
<evidence type="ECO:0000313" key="6">
    <source>
        <dbReference type="EMBL" id="ASG25184.1"/>
    </source>
</evidence>
<evidence type="ECO:0000313" key="7">
    <source>
        <dbReference type="Proteomes" id="UP000197153"/>
    </source>
</evidence>
<dbReference type="PANTHER" id="PTHR30419">
    <property type="entry name" value="HTH-TYPE TRANSCRIPTIONAL REGULATOR YBHD"/>
    <property type="match status" value="1"/>
</dbReference>
<dbReference type="Gene3D" id="1.10.10.10">
    <property type="entry name" value="Winged helix-like DNA-binding domain superfamily/Winged helix DNA-binding domain"/>
    <property type="match status" value="1"/>
</dbReference>
<comment type="similarity">
    <text evidence="1">Belongs to the LysR transcriptional regulatory family.</text>
</comment>
<keyword evidence="7" id="KW-1185">Reference proteome</keyword>
<name>A0A248K3Z9_9PROT</name>
<evidence type="ECO:0000256" key="3">
    <source>
        <dbReference type="ARBA" id="ARBA00023125"/>
    </source>
</evidence>
<dbReference type="SUPFAM" id="SSF46785">
    <property type="entry name" value="Winged helix' DNA-binding domain"/>
    <property type="match status" value="1"/>
</dbReference>
<sequence>MDVNLRQIRAFLAVVGLGGFTRAAGALNISQPALTIRIRQLEDQIGLRLFDRNTRSVQLTRVGQELLPVFQRLMKDFDGAMADIREFSEEPRGTIRVAVLPSFAAGPLPALIADFRARNPRVSFVLKDAVGKRVLAMVRNEEVDFGIGVGGVDEPDLDTIDVCEDRLVLVYPRGHAAGELPLASVPVISQFPLVLMDKDTSVRRLVDEAFAGAGSIATPACEATYMSTAVSMVRAGLGLAILPASAIEIRGFADIATRPIDDAGFVRRIVIIKRRGSSLLPAVEEFTKVLLAAANSCTATSGACLNVEVQDGGAEALAVGVQGQ</sequence>
<keyword evidence="4" id="KW-0804">Transcription</keyword>
<protein>
    <submittedName>
        <fullName evidence="6">LysR family transcriptional regulator</fullName>
    </submittedName>
</protein>
<dbReference type="InterPro" id="IPR036388">
    <property type="entry name" value="WH-like_DNA-bd_sf"/>
</dbReference>
<accession>A0A248K3Z9</accession>
<dbReference type="PRINTS" id="PR00039">
    <property type="entry name" value="HTHLYSR"/>
</dbReference>
<dbReference type="InterPro" id="IPR050950">
    <property type="entry name" value="HTH-type_LysR_regulators"/>
</dbReference>
<dbReference type="InterPro" id="IPR000847">
    <property type="entry name" value="LysR_HTH_N"/>
</dbReference>
<dbReference type="SUPFAM" id="SSF53850">
    <property type="entry name" value="Periplasmic binding protein-like II"/>
    <property type="match status" value="1"/>
</dbReference>
<dbReference type="GO" id="GO:0003700">
    <property type="term" value="F:DNA-binding transcription factor activity"/>
    <property type="evidence" value="ECO:0007669"/>
    <property type="project" value="InterPro"/>
</dbReference>
<evidence type="ECO:0000256" key="1">
    <source>
        <dbReference type="ARBA" id="ARBA00009437"/>
    </source>
</evidence>
<dbReference type="InterPro" id="IPR036390">
    <property type="entry name" value="WH_DNA-bd_sf"/>
</dbReference>
<feature type="domain" description="HTH lysR-type" evidence="5">
    <location>
        <begin position="3"/>
        <end position="60"/>
    </location>
</feature>
<dbReference type="Gene3D" id="3.40.190.290">
    <property type="match status" value="1"/>
</dbReference>
<dbReference type="KEGG" id="nao:Y958_29950"/>
<dbReference type="GO" id="GO:0003677">
    <property type="term" value="F:DNA binding"/>
    <property type="evidence" value="ECO:0007669"/>
    <property type="project" value="UniProtKB-KW"/>
</dbReference>
<dbReference type="PROSITE" id="PS50931">
    <property type="entry name" value="HTH_LYSR"/>
    <property type="match status" value="1"/>
</dbReference>
<evidence type="ECO:0000256" key="4">
    <source>
        <dbReference type="ARBA" id="ARBA00023163"/>
    </source>
</evidence>
<dbReference type="InterPro" id="IPR005119">
    <property type="entry name" value="LysR_subst-bd"/>
</dbReference>
<dbReference type="RefSeq" id="WP_088875561.1">
    <property type="nucleotide sequence ID" value="NZ_CP022113.1"/>
</dbReference>
<evidence type="ECO:0000256" key="2">
    <source>
        <dbReference type="ARBA" id="ARBA00023015"/>
    </source>
</evidence>
<proteinExistence type="inferred from homology"/>
<dbReference type="Pfam" id="PF03466">
    <property type="entry name" value="LysR_substrate"/>
    <property type="match status" value="1"/>
</dbReference>
<keyword evidence="2" id="KW-0805">Transcription regulation</keyword>
<keyword evidence="3" id="KW-0238">DNA-binding</keyword>
<dbReference type="PANTHER" id="PTHR30419:SF8">
    <property type="entry name" value="NITROGEN ASSIMILATION TRANSCRIPTIONAL ACTIVATOR-RELATED"/>
    <property type="match status" value="1"/>
</dbReference>
<evidence type="ECO:0000259" key="5">
    <source>
        <dbReference type="PROSITE" id="PS50931"/>
    </source>
</evidence>
<reference evidence="6 7" key="1">
    <citation type="submission" date="2017-06" db="EMBL/GenBank/DDBJ databases">
        <title>Complete genome sequence of Nitrospirillum amazonense strain CBAmC, an endophytic nitrogen-fixing and plant growth-promoting bacterium, isolated from sugarcane.</title>
        <authorList>
            <person name="Schwab S."/>
            <person name="dos Santos Teixeira K.R."/>
            <person name="Simoes Araujo J.L."/>
            <person name="Soares Vidal M."/>
            <person name="Borges de Freitas H.R."/>
            <person name="Rivello Crivelaro A.L."/>
            <person name="Bueno de Camargo Nunes A."/>
            <person name="dos Santos C.M."/>
            <person name="Palmeira da Silva Rosa D."/>
            <person name="da Silva Padilha D."/>
            <person name="da Silva E."/>
            <person name="Araujo Terra L."/>
            <person name="Soares Mendes V."/>
            <person name="Farinelli L."/>
            <person name="Magalhaes Cruz L."/>
            <person name="Baldani J.I."/>
        </authorList>
    </citation>
    <scope>NUCLEOTIDE SEQUENCE [LARGE SCALE GENOMIC DNA]</scope>
    <source>
        <strain evidence="6 7">CBAmC</strain>
    </source>
</reference>